<dbReference type="RefSeq" id="WP_132002362.1">
    <property type="nucleotide sequence ID" value="NZ_JABUHM010000001.1"/>
</dbReference>
<evidence type="ECO:0000256" key="5">
    <source>
        <dbReference type="SAM" id="Phobius"/>
    </source>
</evidence>
<dbReference type="InterPro" id="IPR038770">
    <property type="entry name" value="Na+/solute_symporter_sf"/>
</dbReference>
<dbReference type="InterPro" id="IPR002657">
    <property type="entry name" value="BilAc:Na_symport/Acr3"/>
</dbReference>
<dbReference type="InterPro" id="IPR004710">
    <property type="entry name" value="Bilac:Na_transpt"/>
</dbReference>
<feature type="transmembrane region" description="Helical" evidence="5">
    <location>
        <begin position="286"/>
        <end position="306"/>
    </location>
</feature>
<comment type="caution">
    <text evidence="6">The sequence shown here is derived from an EMBL/GenBank/DDBJ whole genome shotgun (WGS) entry which is preliminary data.</text>
</comment>
<feature type="transmembrane region" description="Helical" evidence="5">
    <location>
        <begin position="12"/>
        <end position="31"/>
    </location>
</feature>
<keyword evidence="3 5" id="KW-1133">Transmembrane helix</keyword>
<keyword evidence="7" id="KW-1185">Reference proteome</keyword>
<dbReference type="AlphaFoldDB" id="A0A4V2RE58"/>
<dbReference type="EMBL" id="SLVV01000002">
    <property type="protein sequence ID" value="TCN27450.1"/>
    <property type="molecule type" value="Genomic_DNA"/>
</dbReference>
<feature type="transmembrane region" description="Helical" evidence="5">
    <location>
        <begin position="201"/>
        <end position="219"/>
    </location>
</feature>
<evidence type="ECO:0000313" key="6">
    <source>
        <dbReference type="EMBL" id="TCN27450.1"/>
    </source>
</evidence>
<dbReference type="GO" id="GO:0016020">
    <property type="term" value="C:membrane"/>
    <property type="evidence" value="ECO:0007669"/>
    <property type="project" value="UniProtKB-SubCell"/>
</dbReference>
<feature type="transmembrane region" description="Helical" evidence="5">
    <location>
        <begin position="96"/>
        <end position="117"/>
    </location>
</feature>
<dbReference type="Pfam" id="PF01758">
    <property type="entry name" value="SBF"/>
    <property type="match status" value="1"/>
</dbReference>
<sequence>MLGRINKQMEKIMPIITPVSVVLGVMLSAYLIDFTSLIPWIFAFMTFAGSLGSNFRALKNTLQHPLPLFLVLMILHILMPAWAWGIGHIVFEGDAYTITGIVLAMAIPTGISSLLWVTIYRGNIALTLSIILLDTFLSPFIVPLTLSLLVSGRVEMDVYSIMSGLFGMVVLPSILGMLLNQWTKGKAKEKLSPALAPFSKLGLSIVVMINAAAVAPFLSDVDLKLVQIAITVFLIAFTGYLFSFFIGKLFKGERDTVVSLTFTGGMRNISAGAVLAVSYFPAPVAVPVVIGMLFQQVLASTFGYLVDRHFSRQVFEKEQTM</sequence>
<proteinExistence type="predicted"/>
<evidence type="ECO:0000313" key="7">
    <source>
        <dbReference type="Proteomes" id="UP000295689"/>
    </source>
</evidence>
<keyword evidence="4 5" id="KW-0472">Membrane</keyword>
<evidence type="ECO:0000256" key="2">
    <source>
        <dbReference type="ARBA" id="ARBA00022692"/>
    </source>
</evidence>
<evidence type="ECO:0000256" key="3">
    <source>
        <dbReference type="ARBA" id="ARBA00022989"/>
    </source>
</evidence>
<evidence type="ECO:0000256" key="1">
    <source>
        <dbReference type="ARBA" id="ARBA00004141"/>
    </source>
</evidence>
<protein>
    <submittedName>
        <fullName evidence="6">Putative Na+-dependent transporter</fullName>
    </submittedName>
</protein>
<feature type="transmembrane region" description="Helical" evidence="5">
    <location>
        <begin position="37"/>
        <end position="55"/>
    </location>
</feature>
<feature type="transmembrane region" description="Helical" evidence="5">
    <location>
        <begin position="225"/>
        <end position="245"/>
    </location>
</feature>
<gene>
    <name evidence="6" type="ORF">EV146_102402</name>
</gene>
<dbReference type="Proteomes" id="UP000295689">
    <property type="component" value="Unassembled WGS sequence"/>
</dbReference>
<name>A0A4V2RE58_9BACI</name>
<feature type="transmembrane region" description="Helical" evidence="5">
    <location>
        <begin position="67"/>
        <end position="90"/>
    </location>
</feature>
<feature type="transmembrane region" description="Helical" evidence="5">
    <location>
        <begin position="124"/>
        <end position="146"/>
    </location>
</feature>
<dbReference type="Gene3D" id="1.20.1530.20">
    <property type="match status" value="1"/>
</dbReference>
<dbReference type="PANTHER" id="PTHR10361:SF28">
    <property type="entry name" value="P3 PROTEIN-RELATED"/>
    <property type="match status" value="1"/>
</dbReference>
<feature type="transmembrane region" description="Helical" evidence="5">
    <location>
        <begin position="158"/>
        <end position="180"/>
    </location>
</feature>
<comment type="subcellular location">
    <subcellularLocation>
        <location evidence="1">Membrane</location>
        <topology evidence="1">Multi-pass membrane protein</topology>
    </subcellularLocation>
</comment>
<evidence type="ECO:0000256" key="4">
    <source>
        <dbReference type="ARBA" id="ARBA00023136"/>
    </source>
</evidence>
<dbReference type="PANTHER" id="PTHR10361">
    <property type="entry name" value="SODIUM-BILE ACID COTRANSPORTER"/>
    <property type="match status" value="1"/>
</dbReference>
<accession>A0A4V2RE58</accession>
<organism evidence="6 7">
    <name type="scientific">Mesobacillus foraminis</name>
    <dbReference type="NCBI Taxonomy" id="279826"/>
    <lineage>
        <taxon>Bacteria</taxon>
        <taxon>Bacillati</taxon>
        <taxon>Bacillota</taxon>
        <taxon>Bacilli</taxon>
        <taxon>Bacillales</taxon>
        <taxon>Bacillaceae</taxon>
        <taxon>Mesobacillus</taxon>
    </lineage>
</organism>
<keyword evidence="2 5" id="KW-0812">Transmembrane</keyword>
<feature type="transmembrane region" description="Helical" evidence="5">
    <location>
        <begin position="257"/>
        <end position="280"/>
    </location>
</feature>
<reference evidence="6 7" key="1">
    <citation type="journal article" date="2015" name="Stand. Genomic Sci.">
        <title>Genomic Encyclopedia of Bacterial and Archaeal Type Strains, Phase III: the genomes of soil and plant-associated and newly described type strains.</title>
        <authorList>
            <person name="Whitman W.B."/>
            <person name="Woyke T."/>
            <person name="Klenk H.P."/>
            <person name="Zhou Y."/>
            <person name="Lilburn T.G."/>
            <person name="Beck B.J."/>
            <person name="De Vos P."/>
            <person name="Vandamme P."/>
            <person name="Eisen J.A."/>
            <person name="Garrity G."/>
            <person name="Hugenholtz P."/>
            <person name="Kyrpides N.C."/>
        </authorList>
    </citation>
    <scope>NUCLEOTIDE SEQUENCE [LARGE SCALE GENOMIC DNA]</scope>
    <source>
        <strain evidence="6 7">CV53</strain>
    </source>
</reference>